<evidence type="ECO:0000313" key="2">
    <source>
        <dbReference type="Proteomes" id="UP001193748"/>
    </source>
</evidence>
<sequence>MISKIENQTRELLDYEILGICNALSITVNELYEKIT</sequence>
<dbReference type="Proteomes" id="UP001193748">
    <property type="component" value="Unassembled WGS sequence"/>
</dbReference>
<reference evidence="1" key="2">
    <citation type="journal article" date="2022" name="Nat. Biotechnol.">
        <title>Carbon-negative production of acetone and isopropanol by gas fermentation at industrial pilot scale.</title>
        <authorList>
            <person name="Liew F.E."/>
            <person name="Nogle R."/>
            <person name="Abdalla T."/>
            <person name="Rasor B.J."/>
            <person name="Canter C."/>
            <person name="Jensen R.O."/>
            <person name="Wang L."/>
            <person name="Strutz J."/>
            <person name="Chirania P."/>
            <person name="De Tissera S."/>
            <person name="Mueller A.P."/>
            <person name="Ruan Z."/>
            <person name="Gao A."/>
            <person name="Tran L."/>
            <person name="Engle N.L."/>
            <person name="Bromley J.C."/>
            <person name="Daniell J."/>
            <person name="Conrado R."/>
            <person name="Tschaplinski T.J."/>
            <person name="Giannone R.J."/>
            <person name="Hettich R.L."/>
            <person name="Karim A.S."/>
            <person name="Simpson S.D."/>
            <person name="Brown S.D."/>
            <person name="Leang C."/>
            <person name="Jewett M.C."/>
            <person name="Kopke M."/>
        </authorList>
    </citation>
    <scope>NUCLEOTIDE SEQUENCE</scope>
    <source>
        <strain evidence="1">DJ080</strain>
    </source>
</reference>
<name>A0AAX0B3A1_CLOBE</name>
<dbReference type="AlphaFoldDB" id="A0AAX0B3A1"/>
<reference evidence="1" key="1">
    <citation type="submission" date="2020-05" db="EMBL/GenBank/DDBJ databases">
        <authorList>
            <person name="Brown S."/>
            <person name="Huntemann M."/>
            <person name="Clum A."/>
            <person name="Spunde A."/>
            <person name="Palaniappan K."/>
            <person name="Ritter S."/>
            <person name="Mikhailova N."/>
            <person name="Chen I.-M."/>
            <person name="Stamatis D."/>
            <person name="Reddy T."/>
            <person name="O'Malley R."/>
            <person name="Daum C."/>
            <person name="Shapiro N."/>
            <person name="Ivanova N."/>
            <person name="Kyrpides N."/>
            <person name="Woyke T."/>
        </authorList>
    </citation>
    <scope>NUCLEOTIDE SEQUENCE</scope>
    <source>
        <strain evidence="1">DJ080</strain>
    </source>
</reference>
<organism evidence="1 2">
    <name type="scientific">Clostridium beijerinckii</name>
    <name type="common">Clostridium MP</name>
    <dbReference type="NCBI Taxonomy" id="1520"/>
    <lineage>
        <taxon>Bacteria</taxon>
        <taxon>Bacillati</taxon>
        <taxon>Bacillota</taxon>
        <taxon>Clostridia</taxon>
        <taxon>Eubacteriales</taxon>
        <taxon>Clostridiaceae</taxon>
        <taxon>Clostridium</taxon>
    </lineage>
</organism>
<proteinExistence type="predicted"/>
<gene>
    <name evidence="1" type="ORF">B0H41_002593</name>
</gene>
<evidence type="ECO:0008006" key="3">
    <source>
        <dbReference type="Google" id="ProtNLM"/>
    </source>
</evidence>
<dbReference type="EMBL" id="JABSWW010000001">
    <property type="protein sequence ID" value="NRT88914.1"/>
    <property type="molecule type" value="Genomic_DNA"/>
</dbReference>
<protein>
    <recommendedName>
        <fullName evidence="3">Transcriptional regulator</fullName>
    </recommendedName>
</protein>
<comment type="caution">
    <text evidence="1">The sequence shown here is derived from an EMBL/GenBank/DDBJ whole genome shotgun (WGS) entry which is preliminary data.</text>
</comment>
<accession>A0AAX0B3A1</accession>
<evidence type="ECO:0000313" key="1">
    <source>
        <dbReference type="EMBL" id="NRT88914.1"/>
    </source>
</evidence>